<name>A0A1W6ZTT5_9HYPH</name>
<dbReference type="EMBL" id="CP021112">
    <property type="protein sequence ID" value="ARQ00733.1"/>
    <property type="molecule type" value="Genomic_DNA"/>
</dbReference>
<evidence type="ECO:0000313" key="4">
    <source>
        <dbReference type="Proteomes" id="UP000194137"/>
    </source>
</evidence>
<dbReference type="Proteomes" id="UP000194137">
    <property type="component" value="Chromosome"/>
</dbReference>
<keyword evidence="2" id="KW-0732">Signal</keyword>
<dbReference type="KEGG" id="psin:CAK95_17810"/>
<evidence type="ECO:0000313" key="3">
    <source>
        <dbReference type="EMBL" id="ARQ00733.1"/>
    </source>
</evidence>
<dbReference type="STRING" id="1235591.CAK95_17810"/>
<dbReference type="AlphaFoldDB" id="A0A1W6ZTT5"/>
<accession>A0A1W6ZTT5</accession>
<reference evidence="3 4" key="1">
    <citation type="submission" date="2017-05" db="EMBL/GenBank/DDBJ databases">
        <title>Full genome sequence of Pseudorhodoplanes sinuspersici.</title>
        <authorList>
            <person name="Dastgheib S.M.M."/>
            <person name="Shavandi M."/>
            <person name="Tirandaz H."/>
        </authorList>
    </citation>
    <scope>NUCLEOTIDE SEQUENCE [LARGE SCALE GENOMIC DNA]</scope>
    <source>
        <strain evidence="3 4">RIPI110</strain>
    </source>
</reference>
<organism evidence="3 4">
    <name type="scientific">Pseudorhodoplanes sinuspersici</name>
    <dbReference type="NCBI Taxonomy" id="1235591"/>
    <lineage>
        <taxon>Bacteria</taxon>
        <taxon>Pseudomonadati</taxon>
        <taxon>Pseudomonadota</taxon>
        <taxon>Alphaproteobacteria</taxon>
        <taxon>Hyphomicrobiales</taxon>
        <taxon>Pseudorhodoplanes</taxon>
    </lineage>
</organism>
<dbReference type="Pfam" id="PF04955">
    <property type="entry name" value="HupE_UreJ"/>
    <property type="match status" value="1"/>
</dbReference>
<protein>
    <recommendedName>
        <fullName evidence="5">HupE/UreJ family protein</fullName>
    </recommendedName>
</protein>
<feature type="transmembrane region" description="Helical" evidence="1">
    <location>
        <begin position="67"/>
        <end position="86"/>
    </location>
</feature>
<feature type="signal peptide" evidence="2">
    <location>
        <begin position="1"/>
        <end position="49"/>
    </location>
</feature>
<feature type="transmembrane region" description="Helical" evidence="1">
    <location>
        <begin position="170"/>
        <end position="193"/>
    </location>
</feature>
<evidence type="ECO:0000256" key="2">
    <source>
        <dbReference type="SAM" id="SignalP"/>
    </source>
</evidence>
<gene>
    <name evidence="3" type="ORF">CAK95_17810</name>
</gene>
<sequence length="224" mass="23069">MAGRTLCGARSRWCHCAGRRRLSWPPDMKARAAARAAVLLSLSAGFAQAHTIVEGIGGFSGGVMHPLLVPAHVLALVALGCLTGALNFRARLVVIAMFVAVAVLSVVLVTMAFSAVNAELIVLSLAGFAGLLLAAAVPVPLAMIIVLAICVAAALTFDSVPAVLSSQDTILSLVGTILAAALLLVVITFLSASGPQVWRRIGTRILGSWIAASAIMVLALRWTA</sequence>
<feature type="transmembrane region" description="Helical" evidence="1">
    <location>
        <begin position="205"/>
        <end position="223"/>
    </location>
</feature>
<evidence type="ECO:0000256" key="1">
    <source>
        <dbReference type="SAM" id="Phobius"/>
    </source>
</evidence>
<keyword evidence="1" id="KW-0812">Transmembrane</keyword>
<keyword evidence="1" id="KW-1133">Transmembrane helix</keyword>
<keyword evidence="1" id="KW-0472">Membrane</keyword>
<proteinExistence type="predicted"/>
<feature type="chain" id="PRO_5012823042" description="HupE/UreJ family protein" evidence="2">
    <location>
        <begin position="50"/>
        <end position="224"/>
    </location>
</feature>
<feature type="transmembrane region" description="Helical" evidence="1">
    <location>
        <begin position="93"/>
        <end position="114"/>
    </location>
</feature>
<evidence type="ECO:0008006" key="5">
    <source>
        <dbReference type="Google" id="ProtNLM"/>
    </source>
</evidence>
<keyword evidence="4" id="KW-1185">Reference proteome</keyword>
<dbReference type="InterPro" id="IPR007038">
    <property type="entry name" value="HupE_UreJ"/>
</dbReference>
<feature type="transmembrane region" description="Helical" evidence="1">
    <location>
        <begin position="144"/>
        <end position="164"/>
    </location>
</feature>